<gene>
    <name evidence="9" type="ORF">ACFOD4_16365</name>
</gene>
<keyword evidence="10" id="KW-1185">Reference proteome</keyword>
<name>A0ABV7G622_9PROT</name>
<organism evidence="9 10">
    <name type="scientific">Teichococcus globiformis</name>
    <dbReference type="NCBI Taxonomy" id="2307229"/>
    <lineage>
        <taxon>Bacteria</taxon>
        <taxon>Pseudomonadati</taxon>
        <taxon>Pseudomonadota</taxon>
        <taxon>Alphaproteobacteria</taxon>
        <taxon>Acetobacterales</taxon>
        <taxon>Roseomonadaceae</taxon>
        <taxon>Roseomonas</taxon>
    </lineage>
</organism>
<evidence type="ECO:0000256" key="4">
    <source>
        <dbReference type="ARBA" id="ARBA00022475"/>
    </source>
</evidence>
<feature type="transmembrane region" description="Helical" evidence="8">
    <location>
        <begin position="113"/>
        <end position="133"/>
    </location>
</feature>
<keyword evidence="4 8" id="KW-1003">Cell membrane</keyword>
<keyword evidence="7 8" id="KW-0472">Membrane</keyword>
<evidence type="ECO:0000313" key="9">
    <source>
        <dbReference type="EMBL" id="MFC3126640.1"/>
    </source>
</evidence>
<dbReference type="Pfam" id="PF01925">
    <property type="entry name" value="TauE"/>
    <property type="match status" value="1"/>
</dbReference>
<feature type="transmembrane region" description="Helical" evidence="8">
    <location>
        <begin position="6"/>
        <end position="31"/>
    </location>
</feature>
<dbReference type="Proteomes" id="UP001595593">
    <property type="component" value="Unassembled WGS sequence"/>
</dbReference>
<dbReference type="InterPro" id="IPR002781">
    <property type="entry name" value="TM_pro_TauE-like"/>
</dbReference>
<dbReference type="RefSeq" id="WP_379598100.1">
    <property type="nucleotide sequence ID" value="NZ_JBHRTN010000018.1"/>
</dbReference>
<protein>
    <recommendedName>
        <fullName evidence="8">Probable membrane transporter protein</fullName>
    </recommendedName>
</protein>
<comment type="caution">
    <text evidence="9">The sequence shown here is derived from an EMBL/GenBank/DDBJ whole genome shotgun (WGS) entry which is preliminary data.</text>
</comment>
<reference evidence="10" key="1">
    <citation type="journal article" date="2019" name="Int. J. Syst. Evol. Microbiol.">
        <title>The Global Catalogue of Microorganisms (GCM) 10K type strain sequencing project: providing services to taxonomists for standard genome sequencing and annotation.</title>
        <authorList>
            <consortium name="The Broad Institute Genomics Platform"/>
            <consortium name="The Broad Institute Genome Sequencing Center for Infectious Disease"/>
            <person name="Wu L."/>
            <person name="Ma J."/>
        </authorList>
    </citation>
    <scope>NUCLEOTIDE SEQUENCE [LARGE SCALE GENOMIC DNA]</scope>
    <source>
        <strain evidence="10">KCTC 52094</strain>
    </source>
</reference>
<proteinExistence type="inferred from homology"/>
<evidence type="ECO:0000256" key="2">
    <source>
        <dbReference type="ARBA" id="ARBA00009142"/>
    </source>
</evidence>
<evidence type="ECO:0000256" key="7">
    <source>
        <dbReference type="ARBA" id="ARBA00023136"/>
    </source>
</evidence>
<feature type="transmembrane region" description="Helical" evidence="8">
    <location>
        <begin position="87"/>
        <end position="107"/>
    </location>
</feature>
<comment type="similarity">
    <text evidence="2 8">Belongs to the 4-toluene sulfonate uptake permease (TSUP) (TC 2.A.102) family.</text>
</comment>
<feature type="transmembrane region" description="Helical" evidence="8">
    <location>
        <begin position="183"/>
        <end position="201"/>
    </location>
</feature>
<feature type="transmembrane region" description="Helical" evidence="8">
    <location>
        <begin position="145"/>
        <end position="171"/>
    </location>
</feature>
<evidence type="ECO:0000256" key="8">
    <source>
        <dbReference type="RuleBase" id="RU363041"/>
    </source>
</evidence>
<evidence type="ECO:0000256" key="1">
    <source>
        <dbReference type="ARBA" id="ARBA00004651"/>
    </source>
</evidence>
<dbReference type="InterPro" id="IPR052017">
    <property type="entry name" value="TSUP"/>
</dbReference>
<feature type="transmembrane region" description="Helical" evidence="8">
    <location>
        <begin position="237"/>
        <end position="255"/>
    </location>
</feature>
<feature type="transmembrane region" description="Helical" evidence="8">
    <location>
        <begin position="208"/>
        <end position="231"/>
    </location>
</feature>
<accession>A0ABV7G622</accession>
<dbReference type="PANTHER" id="PTHR30269:SF37">
    <property type="entry name" value="MEMBRANE TRANSPORTER PROTEIN"/>
    <property type="match status" value="1"/>
</dbReference>
<dbReference type="PANTHER" id="PTHR30269">
    <property type="entry name" value="TRANSMEMBRANE PROTEIN YFCA"/>
    <property type="match status" value="1"/>
</dbReference>
<comment type="subcellular location">
    <subcellularLocation>
        <location evidence="1 8">Cell membrane</location>
        <topology evidence="1 8">Multi-pass membrane protein</topology>
    </subcellularLocation>
</comment>
<dbReference type="EMBL" id="JBHRTN010000018">
    <property type="protein sequence ID" value="MFC3126640.1"/>
    <property type="molecule type" value="Genomic_DNA"/>
</dbReference>
<keyword evidence="3" id="KW-0813">Transport</keyword>
<evidence type="ECO:0000256" key="3">
    <source>
        <dbReference type="ARBA" id="ARBA00022448"/>
    </source>
</evidence>
<keyword evidence="5 8" id="KW-0812">Transmembrane</keyword>
<evidence type="ECO:0000313" key="10">
    <source>
        <dbReference type="Proteomes" id="UP001595593"/>
    </source>
</evidence>
<evidence type="ECO:0000256" key="6">
    <source>
        <dbReference type="ARBA" id="ARBA00022989"/>
    </source>
</evidence>
<sequence>MSGPDWAAAWAGAASLLGGWEIGVAVGATLLAGLLRGYAGFGTAILLAPVYSTLWGPRVGVPIMLLMELFVSAYLMPRAFGQANRRVIFSIGAAAALATPIGALVLLAADPLALRKAIGVCVLALGAAMMSGWRYHGARPIGLNLAVGTVSGLLKGATGMSGPPVILYLLSGPEAAAQHRANLILYFGLIGIVAVIPPLWGGLIGLPVLMMTALMLPLMLLSVPLGARLFHVVPVAWYRRCALAALAAAGLFALLG</sequence>
<keyword evidence="6 8" id="KW-1133">Transmembrane helix</keyword>
<evidence type="ECO:0000256" key="5">
    <source>
        <dbReference type="ARBA" id="ARBA00022692"/>
    </source>
</evidence>